<protein>
    <submittedName>
        <fullName evidence="1">Uncharacterized protein</fullName>
    </submittedName>
</protein>
<sequence length="74" mass="8402">MEPILYITLGLLVYHCMRTRFLQDKSIPFGGVLLLDVGPKPEPKAMSTEDMLPSITHIQDNQLEFFSLLILAKL</sequence>
<reference evidence="1" key="1">
    <citation type="thesis" date="2020" institute="ProQuest LLC" country="789 East Eisenhower Parkway, Ann Arbor, MI, USA">
        <title>Comparative Genomics and Chromosome Evolution.</title>
        <authorList>
            <person name="Mudd A.B."/>
        </authorList>
    </citation>
    <scope>NUCLEOTIDE SEQUENCE</scope>
    <source>
        <strain evidence="1">237g6f4</strain>
        <tissue evidence="1">Blood</tissue>
    </source>
</reference>
<keyword evidence="2" id="KW-1185">Reference proteome</keyword>
<dbReference type="AlphaFoldDB" id="A0AAV7BDU2"/>
<proteinExistence type="predicted"/>
<evidence type="ECO:0000313" key="2">
    <source>
        <dbReference type="Proteomes" id="UP000824782"/>
    </source>
</evidence>
<organism evidence="1 2">
    <name type="scientific">Engystomops pustulosus</name>
    <name type="common">Tungara frog</name>
    <name type="synonym">Physalaemus pustulosus</name>
    <dbReference type="NCBI Taxonomy" id="76066"/>
    <lineage>
        <taxon>Eukaryota</taxon>
        <taxon>Metazoa</taxon>
        <taxon>Chordata</taxon>
        <taxon>Craniata</taxon>
        <taxon>Vertebrata</taxon>
        <taxon>Euteleostomi</taxon>
        <taxon>Amphibia</taxon>
        <taxon>Batrachia</taxon>
        <taxon>Anura</taxon>
        <taxon>Neobatrachia</taxon>
        <taxon>Hyloidea</taxon>
        <taxon>Leptodactylidae</taxon>
        <taxon>Leiuperinae</taxon>
        <taxon>Engystomops</taxon>
    </lineage>
</organism>
<gene>
    <name evidence="1" type="ORF">GDO81_011379</name>
</gene>
<name>A0AAV7BDU2_ENGPU</name>
<dbReference type="EMBL" id="WNYA01000005">
    <property type="protein sequence ID" value="KAG8570706.1"/>
    <property type="molecule type" value="Genomic_DNA"/>
</dbReference>
<evidence type="ECO:0000313" key="1">
    <source>
        <dbReference type="EMBL" id="KAG8570706.1"/>
    </source>
</evidence>
<comment type="caution">
    <text evidence="1">The sequence shown here is derived from an EMBL/GenBank/DDBJ whole genome shotgun (WGS) entry which is preliminary data.</text>
</comment>
<accession>A0AAV7BDU2</accession>
<dbReference type="Proteomes" id="UP000824782">
    <property type="component" value="Unassembled WGS sequence"/>
</dbReference>